<dbReference type="GO" id="GO:0032039">
    <property type="term" value="C:integrator complex"/>
    <property type="evidence" value="ECO:0007669"/>
    <property type="project" value="InterPro"/>
</dbReference>
<dbReference type="AlphaFoldDB" id="A0A9N7NGJ8"/>
<dbReference type="SUPFAM" id="SSF56281">
    <property type="entry name" value="Metallo-hydrolase/oxidoreductase"/>
    <property type="match status" value="1"/>
</dbReference>
<dbReference type="Gene3D" id="3.40.50.10890">
    <property type="match status" value="1"/>
</dbReference>
<gene>
    <name evidence="3" type="ORF">SHERM_26753</name>
</gene>
<dbReference type="EMBL" id="CACSLK010027832">
    <property type="protein sequence ID" value="CAA0831404.1"/>
    <property type="molecule type" value="Genomic_DNA"/>
</dbReference>
<accession>A0A9N7NGJ8</accession>
<dbReference type="GO" id="GO:0034472">
    <property type="term" value="P:snRNA 3'-end processing"/>
    <property type="evidence" value="ECO:0007669"/>
    <property type="project" value="TreeGrafter"/>
</dbReference>
<proteinExistence type="predicted"/>
<evidence type="ECO:0000256" key="2">
    <source>
        <dbReference type="ARBA" id="ARBA00023242"/>
    </source>
</evidence>
<evidence type="ECO:0000313" key="3">
    <source>
        <dbReference type="EMBL" id="CAA0831404.1"/>
    </source>
</evidence>
<name>A0A9N7NGJ8_STRHE</name>
<dbReference type="OrthoDB" id="5600060at2759"/>
<comment type="caution">
    <text evidence="3">The sequence shown here is derived from an EMBL/GenBank/DDBJ whole genome shotgun (WGS) entry which is preliminary data.</text>
</comment>
<evidence type="ECO:0000256" key="1">
    <source>
        <dbReference type="ARBA" id="ARBA00004123"/>
    </source>
</evidence>
<dbReference type="PANTHER" id="PTHR46094:SF1">
    <property type="entry name" value="INTEGRATOR COMPLEX SUBUNIT 9"/>
    <property type="match status" value="1"/>
</dbReference>
<evidence type="ECO:0000313" key="4">
    <source>
        <dbReference type="Proteomes" id="UP001153555"/>
    </source>
</evidence>
<dbReference type="InterPro" id="IPR036866">
    <property type="entry name" value="RibonucZ/Hydroxyglut_hydro"/>
</dbReference>
<protein>
    <submittedName>
        <fullName evidence="3">Uncharacterized protein</fullName>
    </submittedName>
</protein>
<reference evidence="3" key="1">
    <citation type="submission" date="2019-12" db="EMBL/GenBank/DDBJ databases">
        <authorList>
            <person name="Scholes J."/>
        </authorList>
    </citation>
    <scope>NUCLEOTIDE SEQUENCE</scope>
</reference>
<dbReference type="Proteomes" id="UP001153555">
    <property type="component" value="Unassembled WGS sequence"/>
</dbReference>
<comment type="subcellular location">
    <subcellularLocation>
        <location evidence="1">Nucleus</location>
    </subcellularLocation>
</comment>
<keyword evidence="2" id="KW-0539">Nucleus</keyword>
<sequence>MKVPIFVISSVAEELMAFTSIIPEWLCKQLQDRLYCGQQLFAHSEMLKDGRLHLFPAIHSAELLQKNLAGTLHSILSPLEFTTWTCYSFLLKWCGYPNSLLVMEDRVDASLAFLPFKPMAMKVLQCSFLSGLQLHKSRHLLQILQPKHVLTKEYSEFDISIELACQLKYTTLKRQDVDIAKLKGELLVEQGKYRLLAGNEQVASRPKPKEALRFGGVKLNALLTALRKLGMNPVVEEVVGSGGTHTGSLITVTEPGKAVVEVTGAKTSIASEDENVATLISQAVCSVLDA</sequence>
<keyword evidence="4" id="KW-1185">Reference proteome</keyword>
<dbReference type="PANTHER" id="PTHR46094">
    <property type="entry name" value="INTEGRATOR COMPLEX SUBUNIT 9"/>
    <property type="match status" value="1"/>
</dbReference>
<dbReference type="InterPro" id="IPR027074">
    <property type="entry name" value="Integrator_9su"/>
</dbReference>
<organism evidence="3 4">
    <name type="scientific">Striga hermonthica</name>
    <name type="common">Purple witchweed</name>
    <name type="synonym">Buchnera hermonthica</name>
    <dbReference type="NCBI Taxonomy" id="68872"/>
    <lineage>
        <taxon>Eukaryota</taxon>
        <taxon>Viridiplantae</taxon>
        <taxon>Streptophyta</taxon>
        <taxon>Embryophyta</taxon>
        <taxon>Tracheophyta</taxon>
        <taxon>Spermatophyta</taxon>
        <taxon>Magnoliopsida</taxon>
        <taxon>eudicotyledons</taxon>
        <taxon>Gunneridae</taxon>
        <taxon>Pentapetalae</taxon>
        <taxon>asterids</taxon>
        <taxon>lamiids</taxon>
        <taxon>Lamiales</taxon>
        <taxon>Orobanchaceae</taxon>
        <taxon>Buchnereae</taxon>
        <taxon>Striga</taxon>
    </lineage>
</organism>